<gene>
    <name evidence="14" type="ORF">DGYR_LOCUS12967</name>
</gene>
<organism evidence="14 15">
    <name type="scientific">Dimorphilus gyrociliatus</name>
    <dbReference type="NCBI Taxonomy" id="2664684"/>
    <lineage>
        <taxon>Eukaryota</taxon>
        <taxon>Metazoa</taxon>
        <taxon>Spiralia</taxon>
        <taxon>Lophotrochozoa</taxon>
        <taxon>Annelida</taxon>
        <taxon>Polychaeta</taxon>
        <taxon>Polychaeta incertae sedis</taxon>
        <taxon>Dinophilidae</taxon>
        <taxon>Dimorphilus</taxon>
    </lineage>
</organism>
<evidence type="ECO:0000256" key="2">
    <source>
        <dbReference type="ARBA" id="ARBA00004556"/>
    </source>
</evidence>
<dbReference type="Proteomes" id="UP000549394">
    <property type="component" value="Unassembled WGS sequence"/>
</dbReference>
<sequence>MDEQLCLLDLPVEILIRILKGMQMPDILNLAKVHPVFSDLVLSNKSVWLNASFNGVWPNDNNKEAFHRASVCGNISATIKLSLAYLYNEGLALDMSSDYAVNYLGRKVATLLYEAEKLTPEVAPFTWIFIRPPWNVHKSRCCKAEVYYAMCEKYSGKDILADIKTCLARVEDHVSPSGETPVELFKEAAESGETYAQYRLWQIKYGRLFDSKNTTKDAGLELEAIRSLRSLGSQSLKSRKNHEACLKLMEIYARKKFGGVNENDALAFCKKKITDFNKISFPATKRNMHITQSMRYILVDWLVELTSIKCLSSSILHQTVALVDKVLSSRYISRSRLQLVGIASMLLVCRYENSNILTIREAAWLTDNTYKYGDVVRMIGEITALTQGRLQLPTAYDFIEALGYVAELNFTGVYMLYYILEVSLHYFEFIRDFGPSTVACAACLLVLLTLNKGTTSAENLWTPLLIKYTGFTLKDLKECALRLHLFYTDVKPVLDHRRQPLTQVRERYSRDEFGRVSEFETLTHQQLCSVLSVASQNTKKETVQTFNKQLIMSPTRGGTGNFPMEAERHLAATPTMEESEERYEKKRNHPNDDSITKKMKV</sequence>
<dbReference type="InterPro" id="IPR013763">
    <property type="entry name" value="Cyclin-like_dom"/>
</dbReference>
<keyword evidence="6" id="KW-0132">Cell division</keyword>
<keyword evidence="10" id="KW-0131">Cell cycle</keyword>
<dbReference type="PROSITE" id="PS00292">
    <property type="entry name" value="CYCLINS"/>
    <property type="match status" value="1"/>
</dbReference>
<reference evidence="14 15" key="1">
    <citation type="submission" date="2020-08" db="EMBL/GenBank/DDBJ databases">
        <authorList>
            <person name="Hejnol A."/>
        </authorList>
    </citation>
    <scope>NUCLEOTIDE SEQUENCE [LARGE SCALE GENOMIC DNA]</scope>
</reference>
<dbReference type="AlphaFoldDB" id="A0A7I8WBT8"/>
<dbReference type="Gene3D" id="1.10.472.10">
    <property type="entry name" value="Cyclin-like"/>
    <property type="match status" value="2"/>
</dbReference>
<dbReference type="InterPro" id="IPR006671">
    <property type="entry name" value="Cyclin_N"/>
</dbReference>
<dbReference type="InterPro" id="IPR036047">
    <property type="entry name" value="F-box-like_dom_sf"/>
</dbReference>
<evidence type="ECO:0000256" key="6">
    <source>
        <dbReference type="ARBA" id="ARBA00022618"/>
    </source>
</evidence>
<dbReference type="OrthoDB" id="5590282at2759"/>
<comment type="subcellular location">
    <subcellularLocation>
        <location evidence="1">Cytoplasm</location>
        <location evidence="1">Cytoskeleton</location>
        <location evidence="1">Microtubule organizing center</location>
        <location evidence="1">Centrosome</location>
        <location evidence="1">Centriole</location>
    </subcellularLocation>
    <subcellularLocation>
        <location evidence="2">Cytoplasm</location>
        <location evidence="2">Perinuclear region</location>
    </subcellularLocation>
</comment>
<evidence type="ECO:0000313" key="14">
    <source>
        <dbReference type="EMBL" id="CAD5125621.1"/>
    </source>
</evidence>
<dbReference type="Pfam" id="PF00646">
    <property type="entry name" value="F-box"/>
    <property type="match status" value="1"/>
</dbReference>
<dbReference type="SUPFAM" id="SSF81383">
    <property type="entry name" value="F-box domain"/>
    <property type="match status" value="1"/>
</dbReference>
<evidence type="ECO:0000256" key="9">
    <source>
        <dbReference type="ARBA" id="ARBA00023212"/>
    </source>
</evidence>
<evidence type="ECO:0000259" key="13">
    <source>
        <dbReference type="PROSITE" id="PS50181"/>
    </source>
</evidence>
<dbReference type="PROSITE" id="PS50181">
    <property type="entry name" value="FBOX"/>
    <property type="match status" value="1"/>
</dbReference>
<dbReference type="InterPro" id="IPR004367">
    <property type="entry name" value="Cyclin_C-dom"/>
</dbReference>
<keyword evidence="5" id="KW-0963">Cytoplasm</keyword>
<keyword evidence="8 11" id="KW-0195">Cyclin</keyword>
<keyword evidence="7" id="KW-0498">Mitosis</keyword>
<dbReference type="InterPro" id="IPR036915">
    <property type="entry name" value="Cyclin-like_sf"/>
</dbReference>
<evidence type="ECO:0000256" key="5">
    <source>
        <dbReference type="ARBA" id="ARBA00022490"/>
    </source>
</evidence>
<protein>
    <recommendedName>
        <fullName evidence="4">Cyclin-F</fullName>
    </recommendedName>
</protein>
<feature type="region of interest" description="Disordered" evidence="12">
    <location>
        <begin position="572"/>
        <end position="601"/>
    </location>
</feature>
<keyword evidence="15" id="KW-1185">Reference proteome</keyword>
<dbReference type="GO" id="GO:0048471">
    <property type="term" value="C:perinuclear region of cytoplasm"/>
    <property type="evidence" value="ECO:0007669"/>
    <property type="project" value="UniProtKB-SubCell"/>
</dbReference>
<accession>A0A7I8WBT8</accession>
<evidence type="ECO:0000256" key="7">
    <source>
        <dbReference type="ARBA" id="ARBA00022776"/>
    </source>
</evidence>
<feature type="compositionally biased region" description="Basic and acidic residues" evidence="12">
    <location>
        <begin position="589"/>
        <end position="601"/>
    </location>
</feature>
<dbReference type="Pfam" id="PF02984">
    <property type="entry name" value="Cyclin_C"/>
    <property type="match status" value="1"/>
</dbReference>
<dbReference type="SUPFAM" id="SSF47954">
    <property type="entry name" value="Cyclin-like"/>
    <property type="match status" value="2"/>
</dbReference>
<dbReference type="SMART" id="SM01332">
    <property type="entry name" value="Cyclin_C"/>
    <property type="match status" value="1"/>
</dbReference>
<dbReference type="EMBL" id="CAJFCJ010000028">
    <property type="protein sequence ID" value="CAD5125621.1"/>
    <property type="molecule type" value="Genomic_DNA"/>
</dbReference>
<dbReference type="InterPro" id="IPR001810">
    <property type="entry name" value="F-box_dom"/>
</dbReference>
<evidence type="ECO:0000313" key="15">
    <source>
        <dbReference type="Proteomes" id="UP000549394"/>
    </source>
</evidence>
<dbReference type="FunFam" id="1.10.472.10:FF:000038">
    <property type="entry name" value="Cyclin F"/>
    <property type="match status" value="1"/>
</dbReference>
<evidence type="ECO:0000256" key="11">
    <source>
        <dbReference type="RuleBase" id="RU000383"/>
    </source>
</evidence>
<evidence type="ECO:0000256" key="4">
    <source>
        <dbReference type="ARBA" id="ARBA00019493"/>
    </source>
</evidence>
<evidence type="ECO:0000256" key="12">
    <source>
        <dbReference type="SAM" id="MobiDB-lite"/>
    </source>
</evidence>
<dbReference type="PANTHER" id="PTHR10177">
    <property type="entry name" value="CYCLINS"/>
    <property type="match status" value="1"/>
</dbReference>
<dbReference type="GO" id="GO:0051301">
    <property type="term" value="P:cell division"/>
    <property type="evidence" value="ECO:0007669"/>
    <property type="project" value="UniProtKB-KW"/>
</dbReference>
<dbReference type="InterPro" id="IPR039361">
    <property type="entry name" value="Cyclin"/>
</dbReference>
<name>A0A7I8WBT8_9ANNE</name>
<evidence type="ECO:0000256" key="10">
    <source>
        <dbReference type="ARBA" id="ARBA00023306"/>
    </source>
</evidence>
<dbReference type="GO" id="GO:0005814">
    <property type="term" value="C:centriole"/>
    <property type="evidence" value="ECO:0007669"/>
    <property type="project" value="UniProtKB-SubCell"/>
</dbReference>
<proteinExistence type="inferred from homology"/>
<dbReference type="InterPro" id="IPR048258">
    <property type="entry name" value="Cyclins_cyclin-box"/>
</dbReference>
<dbReference type="SMART" id="SM00385">
    <property type="entry name" value="CYCLIN"/>
    <property type="match status" value="2"/>
</dbReference>
<feature type="domain" description="F-box" evidence="13">
    <location>
        <begin position="4"/>
        <end position="51"/>
    </location>
</feature>
<keyword evidence="9" id="KW-0206">Cytoskeleton</keyword>
<evidence type="ECO:0000256" key="8">
    <source>
        <dbReference type="ARBA" id="ARBA00023127"/>
    </source>
</evidence>
<evidence type="ECO:0000256" key="3">
    <source>
        <dbReference type="ARBA" id="ARBA00006955"/>
    </source>
</evidence>
<dbReference type="Pfam" id="PF00134">
    <property type="entry name" value="Cyclin_N"/>
    <property type="match status" value="1"/>
</dbReference>
<comment type="caution">
    <text evidence="14">The sequence shown here is derived from an EMBL/GenBank/DDBJ whole genome shotgun (WGS) entry which is preliminary data.</text>
</comment>
<evidence type="ECO:0000256" key="1">
    <source>
        <dbReference type="ARBA" id="ARBA00004114"/>
    </source>
</evidence>
<comment type="similarity">
    <text evidence="3">Belongs to the cyclin family. Cyclin AB subfamily.</text>
</comment>